<gene>
    <name evidence="13" type="primary">ruvC</name>
    <name evidence="15" type="ORF">A3I24_01045</name>
</gene>
<dbReference type="GO" id="GO:0008821">
    <property type="term" value="F:crossover junction DNA endonuclease activity"/>
    <property type="evidence" value="ECO:0007669"/>
    <property type="project" value="UniProtKB-UniRule"/>
</dbReference>
<dbReference type="GO" id="GO:0048476">
    <property type="term" value="C:Holliday junction resolvase complex"/>
    <property type="evidence" value="ECO:0007669"/>
    <property type="project" value="UniProtKB-UniRule"/>
</dbReference>
<feature type="active site" evidence="13">
    <location>
        <position position="140"/>
    </location>
</feature>
<reference evidence="15 16" key="1">
    <citation type="journal article" date="2016" name="Nat. Commun.">
        <title>Thousands of microbial genomes shed light on interconnected biogeochemical processes in an aquifer system.</title>
        <authorList>
            <person name="Anantharaman K."/>
            <person name="Brown C.T."/>
            <person name="Hug L.A."/>
            <person name="Sharon I."/>
            <person name="Castelle C.J."/>
            <person name="Probst A.J."/>
            <person name="Thomas B.C."/>
            <person name="Singh A."/>
            <person name="Wilkins M.J."/>
            <person name="Karaoz U."/>
            <person name="Brodie E.L."/>
            <person name="Williams K.H."/>
            <person name="Hubbard S.S."/>
            <person name="Banfield J.F."/>
        </authorList>
    </citation>
    <scope>NUCLEOTIDE SEQUENCE [LARGE SCALE GENOMIC DNA]</scope>
</reference>
<keyword evidence="11 13" id="KW-0234">DNA repair</keyword>
<dbReference type="NCBIfam" id="NF000711">
    <property type="entry name" value="PRK00039.2-1"/>
    <property type="match status" value="1"/>
</dbReference>
<dbReference type="InterPro" id="IPR036397">
    <property type="entry name" value="RNaseH_sf"/>
</dbReference>
<dbReference type="HAMAP" id="MF_00034">
    <property type="entry name" value="RuvC"/>
    <property type="match status" value="1"/>
</dbReference>
<protein>
    <recommendedName>
        <fullName evidence="13 14">Crossover junction endodeoxyribonuclease RuvC</fullName>
        <ecNumber evidence="13 14">3.1.21.10</ecNumber>
    </recommendedName>
    <alternativeName>
        <fullName evidence="13">Holliday junction nuclease RuvC</fullName>
    </alternativeName>
    <alternativeName>
        <fullName evidence="13">Holliday junction resolvase RuvC</fullName>
    </alternativeName>
</protein>
<dbReference type="PANTHER" id="PTHR30194:SF3">
    <property type="entry name" value="CROSSOVER JUNCTION ENDODEOXYRIBONUCLEASE RUVC"/>
    <property type="match status" value="1"/>
</dbReference>
<dbReference type="GO" id="GO:0006310">
    <property type="term" value="P:DNA recombination"/>
    <property type="evidence" value="ECO:0007669"/>
    <property type="project" value="UniProtKB-UniRule"/>
</dbReference>
<dbReference type="PRINTS" id="PR00696">
    <property type="entry name" value="RSOLVASERUVC"/>
</dbReference>
<dbReference type="SUPFAM" id="SSF53098">
    <property type="entry name" value="Ribonuclease H-like"/>
    <property type="match status" value="1"/>
</dbReference>
<keyword evidence="4 13" id="KW-0479">Metal-binding</keyword>
<feature type="active site" evidence="13">
    <location>
        <position position="7"/>
    </location>
</feature>
<dbReference type="PANTHER" id="PTHR30194">
    <property type="entry name" value="CROSSOVER JUNCTION ENDODEOXYRIBONUCLEASE RUVC"/>
    <property type="match status" value="1"/>
</dbReference>
<comment type="cofactor">
    <cofactor evidence="13">
        <name>Mg(2+)</name>
        <dbReference type="ChEBI" id="CHEBI:18420"/>
    </cofactor>
    <text evidence="13">Binds 2 Mg(2+) ion per subunit.</text>
</comment>
<evidence type="ECO:0000313" key="16">
    <source>
        <dbReference type="Proteomes" id="UP000177690"/>
    </source>
</evidence>
<organism evidence="15 16">
    <name type="scientific">Candidatus Harrisonbacteria bacterium RIFCSPLOWO2_02_FULL_41_13b</name>
    <dbReference type="NCBI Taxonomy" id="1798409"/>
    <lineage>
        <taxon>Bacteria</taxon>
        <taxon>Candidatus Harrisoniibacteriota</taxon>
    </lineage>
</organism>
<dbReference type="AlphaFoldDB" id="A0A1G1ZT08"/>
<dbReference type="GO" id="GO:0006281">
    <property type="term" value="P:DNA repair"/>
    <property type="evidence" value="ECO:0007669"/>
    <property type="project" value="UniProtKB-UniRule"/>
</dbReference>
<keyword evidence="8 13" id="KW-0460">Magnesium</keyword>
<dbReference type="InterPro" id="IPR002176">
    <property type="entry name" value="X-over_junc_endoDNase_RuvC"/>
</dbReference>
<keyword evidence="10 13" id="KW-0233">DNA recombination</keyword>
<dbReference type="EMBL" id="MHJL01000018">
    <property type="protein sequence ID" value="OGY67694.1"/>
    <property type="molecule type" value="Genomic_DNA"/>
</dbReference>
<feature type="binding site" evidence="13">
    <location>
        <position position="67"/>
    </location>
    <ligand>
        <name>Mg(2+)</name>
        <dbReference type="ChEBI" id="CHEBI:18420"/>
        <label>2</label>
    </ligand>
</feature>
<sequence>MKILGIDPGTTIIGYGVVETGAKGLLCLDYGVFRVQTGTETSNRITSVYDFFEKLIKKHQPDKAGIEKLFFFKNAKTITRVSETKGVILLALQKLGVEVSEFTPLQVKQAVSNYGRADKKQVQKIISLILGLKEIPQPDDAADALAIAICCANTTKWG</sequence>
<feature type="binding site" evidence="13">
    <location>
        <position position="140"/>
    </location>
    <ligand>
        <name>Mg(2+)</name>
        <dbReference type="ChEBI" id="CHEBI:18420"/>
        <label>1</label>
    </ligand>
</feature>
<comment type="catalytic activity">
    <reaction evidence="12 13">
        <text>Endonucleolytic cleavage at a junction such as a reciprocal single-stranded crossover between two homologous DNA duplexes (Holliday junction).</text>
        <dbReference type="EC" id="3.1.21.10"/>
    </reaction>
</comment>
<dbReference type="FunFam" id="3.30.420.10:FF:000002">
    <property type="entry name" value="Crossover junction endodeoxyribonuclease RuvC"/>
    <property type="match status" value="1"/>
</dbReference>
<dbReference type="GO" id="GO:0000287">
    <property type="term" value="F:magnesium ion binding"/>
    <property type="evidence" value="ECO:0007669"/>
    <property type="project" value="UniProtKB-UniRule"/>
</dbReference>
<keyword evidence="5 13" id="KW-0255">Endonuclease</keyword>
<dbReference type="STRING" id="1798409.A3I24_01045"/>
<name>A0A1G1ZT08_9BACT</name>
<evidence type="ECO:0000256" key="1">
    <source>
        <dbReference type="ARBA" id="ARBA00009518"/>
    </source>
</evidence>
<evidence type="ECO:0000313" key="15">
    <source>
        <dbReference type="EMBL" id="OGY67694.1"/>
    </source>
</evidence>
<evidence type="ECO:0000256" key="7">
    <source>
        <dbReference type="ARBA" id="ARBA00022801"/>
    </source>
</evidence>
<evidence type="ECO:0000256" key="14">
    <source>
        <dbReference type="NCBIfam" id="TIGR00228"/>
    </source>
</evidence>
<dbReference type="InterPro" id="IPR012337">
    <property type="entry name" value="RNaseH-like_sf"/>
</dbReference>
<accession>A0A1G1ZT08</accession>
<dbReference type="EC" id="3.1.21.10" evidence="13 14"/>
<evidence type="ECO:0000256" key="9">
    <source>
        <dbReference type="ARBA" id="ARBA00023125"/>
    </source>
</evidence>
<evidence type="ECO:0000256" key="2">
    <source>
        <dbReference type="ARBA" id="ARBA00022490"/>
    </source>
</evidence>
<proteinExistence type="inferred from homology"/>
<evidence type="ECO:0000256" key="6">
    <source>
        <dbReference type="ARBA" id="ARBA00022763"/>
    </source>
</evidence>
<evidence type="ECO:0000256" key="8">
    <source>
        <dbReference type="ARBA" id="ARBA00022842"/>
    </source>
</evidence>
<dbReference type="GO" id="GO:0005737">
    <property type="term" value="C:cytoplasm"/>
    <property type="evidence" value="ECO:0007669"/>
    <property type="project" value="UniProtKB-SubCell"/>
</dbReference>
<dbReference type="GO" id="GO:0003677">
    <property type="term" value="F:DNA binding"/>
    <property type="evidence" value="ECO:0007669"/>
    <property type="project" value="UniProtKB-KW"/>
</dbReference>
<keyword evidence="6 13" id="KW-0227">DNA damage</keyword>
<dbReference type="Proteomes" id="UP000177690">
    <property type="component" value="Unassembled WGS sequence"/>
</dbReference>
<evidence type="ECO:0000256" key="13">
    <source>
        <dbReference type="HAMAP-Rule" id="MF_00034"/>
    </source>
</evidence>
<comment type="function">
    <text evidence="13">The RuvA-RuvB-RuvC complex processes Holliday junction (HJ) DNA during genetic recombination and DNA repair. Endonuclease that resolves HJ intermediates. Cleaves cruciform DNA by making single-stranded nicks across the HJ at symmetrical positions within the homologous arms, yielding a 5'-phosphate and a 3'-hydroxyl group; requires a central core of homology in the junction. The consensus cleavage sequence is 5'-(A/T)TT(C/G)-3'. Cleavage occurs on the 3'-side of the TT dinucleotide at the point of strand exchange. HJ branch migration catalyzed by RuvA-RuvB allows RuvC to scan DNA until it finds its consensus sequence, where it cleaves and resolves the cruciform DNA.</text>
</comment>
<evidence type="ECO:0000256" key="4">
    <source>
        <dbReference type="ARBA" id="ARBA00022723"/>
    </source>
</evidence>
<evidence type="ECO:0000256" key="12">
    <source>
        <dbReference type="ARBA" id="ARBA00029354"/>
    </source>
</evidence>
<comment type="subcellular location">
    <subcellularLocation>
        <location evidence="13">Cytoplasm</location>
    </subcellularLocation>
</comment>
<comment type="subunit">
    <text evidence="13">Homodimer which binds Holliday junction (HJ) DNA. The HJ becomes 2-fold symmetrical on binding to RuvC with unstacked arms; it has a different conformation from HJ DNA in complex with RuvA. In the full resolvosome a probable DNA-RuvA(4)-RuvB(12)-RuvC(2) complex forms which resolves the HJ.</text>
</comment>
<feature type="active site" evidence="13">
    <location>
        <position position="67"/>
    </location>
</feature>
<evidence type="ECO:0000256" key="5">
    <source>
        <dbReference type="ARBA" id="ARBA00022759"/>
    </source>
</evidence>
<dbReference type="Pfam" id="PF02075">
    <property type="entry name" value="RuvC"/>
    <property type="match status" value="1"/>
</dbReference>
<evidence type="ECO:0000256" key="10">
    <source>
        <dbReference type="ARBA" id="ARBA00023172"/>
    </source>
</evidence>
<dbReference type="CDD" id="cd16962">
    <property type="entry name" value="RuvC"/>
    <property type="match status" value="1"/>
</dbReference>
<comment type="caution">
    <text evidence="15">The sequence shown here is derived from an EMBL/GenBank/DDBJ whole genome shotgun (WGS) entry which is preliminary data.</text>
</comment>
<keyword evidence="3 13" id="KW-0540">Nuclease</keyword>
<keyword evidence="7 13" id="KW-0378">Hydrolase</keyword>
<evidence type="ECO:0000256" key="3">
    <source>
        <dbReference type="ARBA" id="ARBA00022722"/>
    </source>
</evidence>
<keyword evidence="9 13" id="KW-0238">DNA-binding</keyword>
<evidence type="ECO:0000256" key="11">
    <source>
        <dbReference type="ARBA" id="ARBA00023204"/>
    </source>
</evidence>
<comment type="similarity">
    <text evidence="1 13">Belongs to the RuvC family.</text>
</comment>
<dbReference type="Gene3D" id="3.30.420.10">
    <property type="entry name" value="Ribonuclease H-like superfamily/Ribonuclease H"/>
    <property type="match status" value="1"/>
</dbReference>
<keyword evidence="2 13" id="KW-0963">Cytoplasm</keyword>
<feature type="binding site" evidence="13">
    <location>
        <position position="7"/>
    </location>
    <ligand>
        <name>Mg(2+)</name>
        <dbReference type="ChEBI" id="CHEBI:18420"/>
        <label>1</label>
    </ligand>
</feature>
<dbReference type="NCBIfam" id="TIGR00228">
    <property type="entry name" value="ruvC"/>
    <property type="match status" value="1"/>
</dbReference>